<dbReference type="InterPro" id="IPR036291">
    <property type="entry name" value="NAD(P)-bd_dom_sf"/>
</dbReference>
<organism evidence="8 9">
    <name type="scientific">Trichoderma lentiforme</name>
    <dbReference type="NCBI Taxonomy" id="1567552"/>
    <lineage>
        <taxon>Eukaryota</taxon>
        <taxon>Fungi</taxon>
        <taxon>Dikarya</taxon>
        <taxon>Ascomycota</taxon>
        <taxon>Pezizomycotina</taxon>
        <taxon>Sordariomycetes</taxon>
        <taxon>Hypocreomycetidae</taxon>
        <taxon>Hypocreales</taxon>
        <taxon>Hypocreaceae</taxon>
        <taxon>Trichoderma</taxon>
    </lineage>
</organism>
<gene>
    <name evidence="8" type="ORF">CFAM422_002365</name>
</gene>
<evidence type="ECO:0000313" key="9">
    <source>
        <dbReference type="Proteomes" id="UP000801864"/>
    </source>
</evidence>
<evidence type="ECO:0000256" key="1">
    <source>
        <dbReference type="ARBA" id="ARBA00022857"/>
    </source>
</evidence>
<comment type="catalytic activity">
    <reaction evidence="4">
        <text>a (2E,4E)-dienoyl-CoA + NADPH + H(+) = a 4,5-saturated-(3E)-enoyl-CoA + NADP(+)</text>
        <dbReference type="Rhea" id="RHEA:45912"/>
        <dbReference type="ChEBI" id="CHEBI:15378"/>
        <dbReference type="ChEBI" id="CHEBI:57783"/>
        <dbReference type="ChEBI" id="CHEBI:58349"/>
        <dbReference type="ChEBI" id="CHEBI:85101"/>
        <dbReference type="ChEBI" id="CHEBI:85493"/>
        <dbReference type="EC" id="1.3.1.124"/>
    </reaction>
</comment>
<reference evidence="8 9" key="1">
    <citation type="submission" date="2018-06" db="EMBL/GenBank/DDBJ databases">
        <title>Genome analysis of cellulolytic fungus Trichoderma lentiforme CFAM-422.</title>
        <authorList>
            <person name="Steindorff A.S."/>
            <person name="Formighieri E.F."/>
            <person name="Midorikawa G.E.O."/>
            <person name="Tamietti M.S."/>
            <person name="Ramos E.Z."/>
            <person name="Silva A.S."/>
            <person name="Bon E.P.S."/>
            <person name="Mendes T.D."/>
            <person name="Damaso M.C.T."/>
            <person name="Favaro L.C.L."/>
        </authorList>
    </citation>
    <scope>NUCLEOTIDE SEQUENCE [LARGE SCALE GENOMIC DNA]</scope>
    <source>
        <strain evidence="8 9">CFAM-422</strain>
    </source>
</reference>
<keyword evidence="9" id="KW-1185">Reference proteome</keyword>
<dbReference type="Gene3D" id="3.40.50.1240">
    <property type="entry name" value="Phosphoglycerate mutase-like"/>
    <property type="match status" value="1"/>
</dbReference>
<dbReference type="PRINTS" id="PR00081">
    <property type="entry name" value="GDHRDH"/>
</dbReference>
<dbReference type="Gene3D" id="3.40.50.720">
    <property type="entry name" value="NAD(P)-binding Rossmann-like Domain"/>
    <property type="match status" value="1"/>
</dbReference>
<feature type="compositionally biased region" description="Polar residues" evidence="6">
    <location>
        <begin position="305"/>
        <end position="316"/>
    </location>
</feature>
<evidence type="ECO:0000256" key="2">
    <source>
        <dbReference type="ARBA" id="ARBA00023002"/>
    </source>
</evidence>
<keyword evidence="1" id="KW-0521">NADP</keyword>
<dbReference type="InterPro" id="IPR002347">
    <property type="entry name" value="SDR_fam"/>
</dbReference>
<dbReference type="SUPFAM" id="SSF51735">
    <property type="entry name" value="NAD(P)-binding Rossmann-fold domains"/>
    <property type="match status" value="1"/>
</dbReference>
<dbReference type="PANTHER" id="PTHR43296">
    <property type="entry name" value="PEROXISOMAL 2,4-DIENOYL-COA REDUCTASE"/>
    <property type="match status" value="1"/>
</dbReference>
<evidence type="ECO:0000256" key="4">
    <source>
        <dbReference type="ARBA" id="ARBA00048009"/>
    </source>
</evidence>
<protein>
    <recommendedName>
        <fullName evidence="3">2,4-dienoyl-CoA reductase [(3E)-enoyl-CoA-producing]</fullName>
        <ecNumber evidence="3">1.3.1.124</ecNumber>
    </recommendedName>
</protein>
<keyword evidence="7" id="KW-0812">Transmembrane</keyword>
<evidence type="ECO:0000313" key="8">
    <source>
        <dbReference type="EMBL" id="KAF3075557.1"/>
    </source>
</evidence>
<evidence type="ECO:0000256" key="7">
    <source>
        <dbReference type="SAM" id="Phobius"/>
    </source>
</evidence>
<dbReference type="GO" id="GO:0009062">
    <property type="term" value="P:fatty acid catabolic process"/>
    <property type="evidence" value="ECO:0007669"/>
    <property type="project" value="InterPro"/>
</dbReference>
<comment type="catalytic activity">
    <reaction evidence="5">
        <text>a (2E,4Z)-dienoyl-CoA + NADPH + H(+) = a 4,5-saturated-(3E)-enoyl-CoA + NADP(+)</text>
        <dbReference type="Rhea" id="RHEA:61892"/>
        <dbReference type="ChEBI" id="CHEBI:15378"/>
        <dbReference type="ChEBI" id="CHEBI:57783"/>
        <dbReference type="ChEBI" id="CHEBI:58349"/>
        <dbReference type="ChEBI" id="CHEBI:85099"/>
        <dbReference type="ChEBI" id="CHEBI:85493"/>
        <dbReference type="EC" id="1.3.1.124"/>
    </reaction>
</comment>
<proteinExistence type="predicted"/>
<name>A0A9P5CIB7_9HYPO</name>
<keyword evidence="7" id="KW-1133">Transmembrane helix</keyword>
<dbReference type="Proteomes" id="UP000801864">
    <property type="component" value="Unassembled WGS sequence"/>
</dbReference>
<dbReference type="GO" id="GO:0005777">
    <property type="term" value="C:peroxisome"/>
    <property type="evidence" value="ECO:0007669"/>
    <property type="project" value="TreeGrafter"/>
</dbReference>
<feature type="transmembrane region" description="Helical" evidence="7">
    <location>
        <begin position="746"/>
        <end position="772"/>
    </location>
</feature>
<dbReference type="AlphaFoldDB" id="A0A9P5CIB7"/>
<sequence>MSVPESKYLSAIWRDNIFKDKVIFVTGGAGTICSMQTRAMVRLGANACILGRNASKTEAAAKDIATARPGAKVIGIGECDVRKIESLEAAAARCVKELGGIDYVIAGAAGNFVASIDKISSNAFKTVMDIDVIGTYNTIKATIPYLLQSSTPRIIAVSATFHYTGMPFQSHVSAAKAAVDSLIANVALEYGPRGVVANVIAPGPIADTEGMARLASSRPEEIAKFAKTIPSGRYGTVKDIADATVFLFSDASSYINGQIIPVDGASWRRQGAYTVGVDAGVDYPDFLKSEQISEGLKGGKKDKQPGTSSSFFHPQPQQRASKMQSKLLLATLSAAAVAPAAAEQVLGVYIFHRHGDRTSKAWNPVSLTPLGAQQVASSAEFYRNRYITSDADQRIASISANQAVLSQLAVTAPVDNVLQNSANVFVQGLYPPNQTAGSQKLANGTTVEAPLGGYQYIPVNTVTSGASSSNSESSAWLQGSSGCSDAVVSSNSYFLTPEYLSTFNNTKDFYQNLLPVINTTFNSTTATFKNGYSIFDYINVATIHNSSIPSDNLLTNSTLTNLYDLASTHEWNLAFNSSEPVRAIAGSVLAGQIMTALQPIVDGKTAPRFNIQFGAYGAFMAFFGLAQLPAADNQFYGICNYASSMVIEVVAPSATQTSADDLTVRFLWSNGTAAANGLKAYPLFGQKETTLSWNDFKTGMDKFAIADTQDWCQICGNTDGSCAANSTASSTPEAKSSDNSNITKPVAGVIGALVTLGVILGLEALVILLGGLRLVKKSTLAKANASTGEAAVKA</sequence>
<evidence type="ECO:0000256" key="3">
    <source>
        <dbReference type="ARBA" id="ARBA00026117"/>
    </source>
</evidence>
<dbReference type="SUPFAM" id="SSF53254">
    <property type="entry name" value="Phosphoglycerate mutase-like"/>
    <property type="match status" value="1"/>
</dbReference>
<keyword evidence="7" id="KW-0472">Membrane</keyword>
<dbReference type="GO" id="GO:0008670">
    <property type="term" value="F:2,4-dienoyl-CoA reductase (NADPH) activity"/>
    <property type="evidence" value="ECO:0007669"/>
    <property type="project" value="InterPro"/>
</dbReference>
<dbReference type="InterPro" id="IPR045017">
    <property type="entry name" value="DECR2-like"/>
</dbReference>
<dbReference type="InterPro" id="IPR029033">
    <property type="entry name" value="His_PPase_superfam"/>
</dbReference>
<feature type="region of interest" description="Disordered" evidence="6">
    <location>
        <begin position="295"/>
        <end position="316"/>
    </location>
</feature>
<dbReference type="EC" id="1.3.1.124" evidence="3"/>
<dbReference type="EMBL" id="QLNT01000003">
    <property type="protein sequence ID" value="KAF3075557.1"/>
    <property type="molecule type" value="Genomic_DNA"/>
</dbReference>
<evidence type="ECO:0000256" key="6">
    <source>
        <dbReference type="SAM" id="MobiDB-lite"/>
    </source>
</evidence>
<dbReference type="CDD" id="cd05369">
    <property type="entry name" value="TER_DECR_SDR_a"/>
    <property type="match status" value="1"/>
</dbReference>
<dbReference type="PANTHER" id="PTHR43296:SF2">
    <property type="entry name" value="PEROXISOMAL 2,4-DIENOYL-COA REDUCTASE [(3E)-ENOYL-COA-PRODUCING]"/>
    <property type="match status" value="1"/>
</dbReference>
<comment type="caution">
    <text evidence="8">The sequence shown here is derived from an EMBL/GenBank/DDBJ whole genome shotgun (WGS) entry which is preliminary data.</text>
</comment>
<evidence type="ECO:0000256" key="5">
    <source>
        <dbReference type="ARBA" id="ARBA00048340"/>
    </source>
</evidence>
<dbReference type="Pfam" id="PF13561">
    <property type="entry name" value="adh_short_C2"/>
    <property type="match status" value="1"/>
</dbReference>
<keyword evidence="2" id="KW-0560">Oxidoreductase</keyword>
<accession>A0A9P5CIB7</accession>